<name>A0A8J3EYQ6_9BIFI</name>
<dbReference type="PANTHER" id="PTHR48100">
    <property type="entry name" value="BROAD-SPECIFICITY PHOSPHATASE YOR283W-RELATED"/>
    <property type="match status" value="1"/>
</dbReference>
<dbReference type="RefSeq" id="WP_188354794.1">
    <property type="nucleotide sequence ID" value="NZ_BMDH01000001.1"/>
</dbReference>
<sequence>MITEVVLVRHGRTGYNVIHRLQGQIDIPLDIVGQWQADQTGMALAKRYYWAKVSDIATHPERLVEHGAAADGQADHSLWQHAPAAARRLRVVSSDLIRAVQTAHAFADILGLPVETNPALRERSFGQWEGHTREEIDQMDHEAYVSWKSHMGGEAKYGVESRQACGTRGAQALIEYLEADAQNPTPCTLVVFGHGSWIASTIEHCIGLEHDSNNGIGGVRNASWSRLTPYQRDNVWCWRLEDFNVNPVSLQGELDSEWDRGPSWIQSPNMDQWTPFTY</sequence>
<evidence type="ECO:0000256" key="1">
    <source>
        <dbReference type="PIRSR" id="PIRSR613078-2"/>
    </source>
</evidence>
<dbReference type="GO" id="GO:0016791">
    <property type="term" value="F:phosphatase activity"/>
    <property type="evidence" value="ECO:0007669"/>
    <property type="project" value="TreeGrafter"/>
</dbReference>
<dbReference type="PANTHER" id="PTHR48100:SF1">
    <property type="entry name" value="HISTIDINE PHOSPHATASE FAMILY PROTEIN-RELATED"/>
    <property type="match status" value="1"/>
</dbReference>
<evidence type="ECO:0000313" key="3">
    <source>
        <dbReference type="Proteomes" id="UP000619536"/>
    </source>
</evidence>
<proteinExistence type="predicted"/>
<dbReference type="InterPro" id="IPR029033">
    <property type="entry name" value="His_PPase_superfam"/>
</dbReference>
<organism evidence="2 3">
    <name type="scientific">Galliscardovia ingluviei</name>
    <dbReference type="NCBI Taxonomy" id="1769422"/>
    <lineage>
        <taxon>Bacteria</taxon>
        <taxon>Bacillati</taxon>
        <taxon>Actinomycetota</taxon>
        <taxon>Actinomycetes</taxon>
        <taxon>Bifidobacteriales</taxon>
        <taxon>Bifidobacteriaceae</taxon>
        <taxon>Galliscardovia</taxon>
    </lineage>
</organism>
<keyword evidence="3" id="KW-1185">Reference proteome</keyword>
<dbReference type="Gene3D" id="3.40.50.1240">
    <property type="entry name" value="Phosphoglycerate mutase-like"/>
    <property type="match status" value="1"/>
</dbReference>
<dbReference type="Proteomes" id="UP000619536">
    <property type="component" value="Unassembled WGS sequence"/>
</dbReference>
<dbReference type="InterPro" id="IPR013078">
    <property type="entry name" value="His_Pase_superF_clade-1"/>
</dbReference>
<reference evidence="2" key="1">
    <citation type="journal article" date="2014" name="Int. J. Syst. Evol. Microbiol.">
        <title>Complete genome sequence of Corynebacterium casei LMG S-19264T (=DSM 44701T), isolated from a smear-ripened cheese.</title>
        <authorList>
            <consortium name="US DOE Joint Genome Institute (JGI-PGF)"/>
            <person name="Walter F."/>
            <person name="Albersmeier A."/>
            <person name="Kalinowski J."/>
            <person name="Ruckert C."/>
        </authorList>
    </citation>
    <scope>NUCLEOTIDE SEQUENCE</scope>
    <source>
        <strain evidence="2">CCM 8606</strain>
    </source>
</reference>
<dbReference type="InterPro" id="IPR050275">
    <property type="entry name" value="PGM_Phosphatase"/>
</dbReference>
<dbReference type="SUPFAM" id="SSF53254">
    <property type="entry name" value="Phosphoglycerate mutase-like"/>
    <property type="match status" value="1"/>
</dbReference>
<dbReference type="SMART" id="SM00855">
    <property type="entry name" value="PGAM"/>
    <property type="match status" value="1"/>
</dbReference>
<accession>A0A8J3EYQ6</accession>
<comment type="caution">
    <text evidence="2">The sequence shown here is derived from an EMBL/GenBank/DDBJ whole genome shotgun (WGS) entry which is preliminary data.</text>
</comment>
<evidence type="ECO:0000313" key="2">
    <source>
        <dbReference type="EMBL" id="GGI13576.1"/>
    </source>
</evidence>
<gene>
    <name evidence="2" type="ORF">GCM10007377_06650</name>
</gene>
<protein>
    <submittedName>
        <fullName evidence="2">Phosphoglycerate mutase</fullName>
    </submittedName>
</protein>
<dbReference type="GO" id="GO:0005737">
    <property type="term" value="C:cytoplasm"/>
    <property type="evidence" value="ECO:0007669"/>
    <property type="project" value="TreeGrafter"/>
</dbReference>
<dbReference type="Pfam" id="PF00300">
    <property type="entry name" value="His_Phos_1"/>
    <property type="match status" value="2"/>
</dbReference>
<dbReference type="AlphaFoldDB" id="A0A8J3EYQ6"/>
<feature type="binding site" evidence="1">
    <location>
        <begin position="9"/>
        <end position="16"/>
    </location>
    <ligand>
        <name>substrate</name>
    </ligand>
</feature>
<dbReference type="CDD" id="cd07067">
    <property type="entry name" value="HP_PGM_like"/>
    <property type="match status" value="1"/>
</dbReference>
<reference evidence="2" key="2">
    <citation type="submission" date="2020-09" db="EMBL/GenBank/DDBJ databases">
        <authorList>
            <person name="Sun Q."/>
            <person name="Sedlacek I."/>
        </authorList>
    </citation>
    <scope>NUCLEOTIDE SEQUENCE</scope>
    <source>
        <strain evidence="2">CCM 8606</strain>
    </source>
</reference>
<dbReference type="EMBL" id="BMDH01000001">
    <property type="protein sequence ID" value="GGI13576.1"/>
    <property type="molecule type" value="Genomic_DNA"/>
</dbReference>